<dbReference type="AlphaFoldDB" id="A0A415M3V4"/>
<comment type="caution">
    <text evidence="1">The sequence shown here is derived from an EMBL/GenBank/DDBJ whole genome shotgun (WGS) entry which is preliminary data.</text>
</comment>
<reference evidence="1 2" key="1">
    <citation type="submission" date="2018-08" db="EMBL/GenBank/DDBJ databases">
        <title>A genome reference for cultivated species of the human gut microbiota.</title>
        <authorList>
            <person name="Zou Y."/>
            <person name="Xue W."/>
            <person name="Luo G."/>
        </authorList>
    </citation>
    <scope>NUCLEOTIDE SEQUENCE [LARGE SCALE GENOMIC DNA]</scope>
    <source>
        <strain evidence="1 2">AF37-12</strain>
    </source>
</reference>
<gene>
    <name evidence="1" type="ORF">DW011_05230</name>
</gene>
<evidence type="ECO:0000313" key="1">
    <source>
        <dbReference type="EMBL" id="RHL62267.1"/>
    </source>
</evidence>
<sequence length="82" mass="9500">MKTILEVSLQEASKAQDAIRYSMLRTELNQTSTNVWELPTYDMNDGYECDGDEELKDEIRELFSACGISEEEYSFTDNETEE</sequence>
<dbReference type="Proteomes" id="UP000283616">
    <property type="component" value="Unassembled WGS sequence"/>
</dbReference>
<protein>
    <submittedName>
        <fullName evidence="1">Uncharacterized protein</fullName>
    </submittedName>
</protein>
<organism evidence="1 2">
    <name type="scientific">Bacteroides thetaiotaomicron</name>
    <dbReference type="NCBI Taxonomy" id="818"/>
    <lineage>
        <taxon>Bacteria</taxon>
        <taxon>Pseudomonadati</taxon>
        <taxon>Bacteroidota</taxon>
        <taxon>Bacteroidia</taxon>
        <taxon>Bacteroidales</taxon>
        <taxon>Bacteroidaceae</taxon>
        <taxon>Bacteroides</taxon>
    </lineage>
</organism>
<accession>A0A415M3V4</accession>
<dbReference type="EMBL" id="QROV01000005">
    <property type="protein sequence ID" value="RHL62267.1"/>
    <property type="molecule type" value="Genomic_DNA"/>
</dbReference>
<dbReference type="RefSeq" id="WP_118417413.1">
    <property type="nucleotide sequence ID" value="NZ_JBLHCF010000001.1"/>
</dbReference>
<name>A0A415M3V4_BACT4</name>
<proteinExistence type="predicted"/>
<evidence type="ECO:0000313" key="2">
    <source>
        <dbReference type="Proteomes" id="UP000283616"/>
    </source>
</evidence>